<evidence type="ECO:0000313" key="1">
    <source>
        <dbReference type="EMBL" id="KAF8719874.1"/>
    </source>
</evidence>
<protein>
    <submittedName>
        <fullName evidence="1">Uncharacterized protein</fullName>
    </submittedName>
</protein>
<dbReference type="AlphaFoldDB" id="A0A835CBW5"/>
<dbReference type="EMBL" id="JACEFO010001700">
    <property type="protein sequence ID" value="KAF8719874.1"/>
    <property type="molecule type" value="Genomic_DNA"/>
</dbReference>
<keyword evidence="2" id="KW-1185">Reference proteome</keyword>
<dbReference type="Proteomes" id="UP000636709">
    <property type="component" value="Unassembled WGS sequence"/>
</dbReference>
<comment type="caution">
    <text evidence="1">The sequence shown here is derived from an EMBL/GenBank/DDBJ whole genome shotgun (WGS) entry which is preliminary data.</text>
</comment>
<gene>
    <name evidence="1" type="ORF">HU200_024635</name>
</gene>
<sequence length="22" mass="2605">MTGCYTWQAIVHLFIDTDTEYP</sequence>
<accession>A0A835CBW5</accession>
<proteinExistence type="predicted"/>
<name>A0A835CBW5_9POAL</name>
<reference evidence="1" key="1">
    <citation type="submission" date="2020-07" db="EMBL/GenBank/DDBJ databases">
        <title>Genome sequence and genetic diversity analysis of an under-domesticated orphan crop, white fonio (Digitaria exilis).</title>
        <authorList>
            <person name="Bennetzen J.L."/>
            <person name="Chen S."/>
            <person name="Ma X."/>
            <person name="Wang X."/>
            <person name="Yssel A.E.J."/>
            <person name="Chaluvadi S.R."/>
            <person name="Johnson M."/>
            <person name="Gangashetty P."/>
            <person name="Hamidou F."/>
            <person name="Sanogo M.D."/>
            <person name="Zwaenepoel A."/>
            <person name="Wallace J."/>
            <person name="Van De Peer Y."/>
            <person name="Van Deynze A."/>
        </authorList>
    </citation>
    <scope>NUCLEOTIDE SEQUENCE</scope>
    <source>
        <tissue evidence="1">Leaves</tissue>
    </source>
</reference>
<evidence type="ECO:0000313" key="2">
    <source>
        <dbReference type="Proteomes" id="UP000636709"/>
    </source>
</evidence>
<organism evidence="1 2">
    <name type="scientific">Digitaria exilis</name>
    <dbReference type="NCBI Taxonomy" id="1010633"/>
    <lineage>
        <taxon>Eukaryota</taxon>
        <taxon>Viridiplantae</taxon>
        <taxon>Streptophyta</taxon>
        <taxon>Embryophyta</taxon>
        <taxon>Tracheophyta</taxon>
        <taxon>Spermatophyta</taxon>
        <taxon>Magnoliopsida</taxon>
        <taxon>Liliopsida</taxon>
        <taxon>Poales</taxon>
        <taxon>Poaceae</taxon>
        <taxon>PACMAD clade</taxon>
        <taxon>Panicoideae</taxon>
        <taxon>Panicodae</taxon>
        <taxon>Paniceae</taxon>
        <taxon>Anthephorinae</taxon>
        <taxon>Digitaria</taxon>
    </lineage>
</organism>